<protein>
    <submittedName>
        <fullName evidence="3">Fatty acid desaturase</fullName>
    </submittedName>
</protein>
<keyword evidence="6" id="KW-1185">Reference proteome</keyword>
<evidence type="ECO:0000313" key="3">
    <source>
        <dbReference type="EMBL" id="AZS88829.1"/>
    </source>
</evidence>
<dbReference type="OrthoDB" id="1550403at2"/>
<evidence type="ECO:0000313" key="5">
    <source>
        <dbReference type="Proteomes" id="UP000271291"/>
    </source>
</evidence>
<reference evidence="3 5" key="2">
    <citation type="submission" date="2018-12" db="EMBL/GenBank/DDBJ databases">
        <title>Streptomyces griseoviridis F1-27 complete genome.</title>
        <authorList>
            <person name="Mariita R.M."/>
            <person name="Sello J.K."/>
        </authorList>
    </citation>
    <scope>NUCLEOTIDE SEQUENCE [LARGE SCALE GENOMIC DNA]</scope>
    <source>
        <strain evidence="3 5">F1-27</strain>
    </source>
</reference>
<gene>
    <name evidence="4" type="ORF">DDJ31_04500</name>
    <name evidence="3" type="ORF">ELQ87_34765</name>
</gene>
<dbReference type="InterPro" id="IPR005804">
    <property type="entry name" value="FA_desaturase_dom"/>
</dbReference>
<name>A0A3S9ZMC7_STRGD</name>
<sequence length="373" mass="42231">MSDVRASYLRFPGWTQHFWTWATGRALPHQEPLIRHTWASYTAVTLVTFLGGLALSATAVSARFPLWGLALVAGWVLTLQGARTMILVIAHQALHRKFSGNRSLDRFFGELVTVLNIYNTFQEFKEEHFDNHHRRSIFATEQDPPVQFLFHFGFLPSMSRGRLWRRAFAVFLSPRFYAVTVGGRLRSNLTTGTWRRAGFALWAGFWLSLPFWLPHGTSTLLLAFVLPVIFLSQLSALLDRLGEHAWLTPADPDQDNRFYTVPATSARFCGAPVPERGLPAGRAAAAWAGWLLGTVFYHLPSRCLVVVGDLPNHDYHHRYPTTDAWTTAAYARQRDIDSGDHGPPYTEVWGMFQAVDRMFRTMSEVPRDGDLVG</sequence>
<evidence type="ECO:0000313" key="4">
    <source>
        <dbReference type="EMBL" id="QCN84332.1"/>
    </source>
</evidence>
<dbReference type="Proteomes" id="UP000271291">
    <property type="component" value="Chromosome"/>
</dbReference>
<keyword evidence="1" id="KW-0472">Membrane</keyword>
<evidence type="ECO:0000259" key="2">
    <source>
        <dbReference type="Pfam" id="PF00487"/>
    </source>
</evidence>
<dbReference type="EMBL" id="CP029078">
    <property type="protein sequence ID" value="QCN84332.1"/>
    <property type="molecule type" value="Genomic_DNA"/>
</dbReference>
<keyword evidence="1" id="KW-0812">Transmembrane</keyword>
<feature type="transmembrane region" description="Helical" evidence="1">
    <location>
        <begin position="38"/>
        <end position="60"/>
    </location>
</feature>
<accession>A0A3S9ZMC7</accession>
<dbReference type="Pfam" id="PF00487">
    <property type="entry name" value="FA_desaturase"/>
    <property type="match status" value="1"/>
</dbReference>
<reference evidence="4 6" key="1">
    <citation type="submission" date="2018-04" db="EMBL/GenBank/DDBJ databases">
        <title>Complete genome sequences of Streptomyces griseoviridis K61 and characterization of antagonistic properties of biological control agents.</title>
        <authorList>
            <person name="Mariita R.M."/>
            <person name="Sello J.K."/>
        </authorList>
    </citation>
    <scope>NUCLEOTIDE SEQUENCE [LARGE SCALE GENOMIC DNA]</scope>
    <source>
        <strain evidence="4 6">K61</strain>
    </source>
</reference>
<dbReference type="GO" id="GO:0006629">
    <property type="term" value="P:lipid metabolic process"/>
    <property type="evidence" value="ECO:0007669"/>
    <property type="project" value="InterPro"/>
</dbReference>
<dbReference type="EMBL" id="CP034687">
    <property type="protein sequence ID" value="AZS88829.1"/>
    <property type="molecule type" value="Genomic_DNA"/>
</dbReference>
<evidence type="ECO:0000256" key="1">
    <source>
        <dbReference type="SAM" id="Phobius"/>
    </source>
</evidence>
<dbReference type="Proteomes" id="UP000501753">
    <property type="component" value="Chromosome"/>
</dbReference>
<dbReference type="KEGG" id="sgd:ELQ87_34765"/>
<feature type="transmembrane region" description="Helical" evidence="1">
    <location>
        <begin position="194"/>
        <end position="213"/>
    </location>
</feature>
<proteinExistence type="predicted"/>
<organism evidence="3 5">
    <name type="scientific">Streptomyces griseoviridis</name>
    <dbReference type="NCBI Taxonomy" id="45398"/>
    <lineage>
        <taxon>Bacteria</taxon>
        <taxon>Bacillati</taxon>
        <taxon>Actinomycetota</taxon>
        <taxon>Actinomycetes</taxon>
        <taxon>Kitasatosporales</taxon>
        <taxon>Streptomycetaceae</taxon>
        <taxon>Streptomyces</taxon>
    </lineage>
</organism>
<feature type="transmembrane region" description="Helical" evidence="1">
    <location>
        <begin position="66"/>
        <end position="90"/>
    </location>
</feature>
<dbReference type="AlphaFoldDB" id="A0A3S9ZMC7"/>
<dbReference type="RefSeq" id="WP_127181599.1">
    <property type="nucleotide sequence ID" value="NZ_CP029078.1"/>
</dbReference>
<evidence type="ECO:0000313" key="6">
    <source>
        <dbReference type="Proteomes" id="UP000501753"/>
    </source>
</evidence>
<keyword evidence="1" id="KW-1133">Transmembrane helix</keyword>
<feature type="transmembrane region" description="Helical" evidence="1">
    <location>
        <begin position="219"/>
        <end position="238"/>
    </location>
</feature>
<feature type="domain" description="Fatty acid desaturase" evidence="2">
    <location>
        <begin position="71"/>
        <end position="348"/>
    </location>
</feature>